<dbReference type="EMBL" id="CP025121">
    <property type="protein sequence ID" value="AYJ01454.1"/>
    <property type="molecule type" value="Genomic_DNA"/>
</dbReference>
<dbReference type="AlphaFoldDB" id="A0A660HMF2"/>
<keyword evidence="2" id="KW-1133">Transmembrane helix</keyword>
<feature type="region of interest" description="Disordered" evidence="1">
    <location>
        <begin position="1"/>
        <end position="27"/>
    </location>
</feature>
<organism evidence="3 6">
    <name type="scientific">Ziziphus jujuba witches'-broom phytoplasma</name>
    <dbReference type="NCBI Taxonomy" id="135727"/>
    <lineage>
        <taxon>Bacteria</taxon>
        <taxon>Bacillati</taxon>
        <taxon>Mycoplasmatota</taxon>
        <taxon>Mollicutes</taxon>
        <taxon>Acholeplasmatales</taxon>
        <taxon>Acholeplasmataceae</taxon>
        <taxon>Candidatus Phytoplasma</taxon>
        <taxon>16SrV (Elm yellows group)</taxon>
    </lineage>
</organism>
<evidence type="ECO:0000256" key="1">
    <source>
        <dbReference type="SAM" id="MobiDB-lite"/>
    </source>
</evidence>
<dbReference type="KEGG" id="pzi:CWO85_03045"/>
<dbReference type="KEGG" id="pzi:CWO85_01470"/>
<evidence type="ECO:0000313" key="4">
    <source>
        <dbReference type="EMBL" id="AYJ01290.1"/>
    </source>
</evidence>
<evidence type="ECO:0000313" key="3">
    <source>
        <dbReference type="EMBL" id="AYJ01195.1"/>
    </source>
</evidence>
<dbReference type="EMBL" id="CP025121">
    <property type="protein sequence ID" value="AYJ01290.1"/>
    <property type="molecule type" value="Genomic_DNA"/>
</dbReference>
<dbReference type="KEGG" id="pzi:CWO85_02005"/>
<dbReference type="RefSeq" id="WP_121463925.1">
    <property type="nucleotide sequence ID" value="NZ_CP025121.1"/>
</dbReference>
<feature type="transmembrane region" description="Helical" evidence="2">
    <location>
        <begin position="47"/>
        <end position="69"/>
    </location>
</feature>
<dbReference type="EMBL" id="CP025121">
    <property type="protein sequence ID" value="AYJ01195.1"/>
    <property type="molecule type" value="Genomic_DNA"/>
</dbReference>
<proteinExistence type="predicted"/>
<keyword evidence="2" id="KW-0472">Membrane</keyword>
<keyword evidence="6" id="KW-1185">Reference proteome</keyword>
<dbReference type="OrthoDB" id="386405at2"/>
<sequence length="95" mass="11172">MNKIIKKKPKSNTNETNHNQKIKTMTNPKQENITIVPTKKCNLLKKITHTTMFILYFMAITFYFMVIYYENKIPWFTTGINNFINLIKSIIPGGK</sequence>
<protein>
    <submittedName>
        <fullName evidence="3">Uncharacterized protein</fullName>
    </submittedName>
</protein>
<gene>
    <name evidence="3" type="ORF">CWO85_01470</name>
    <name evidence="4" type="ORF">CWO85_02005</name>
    <name evidence="5" type="ORF">CWO85_03045</name>
</gene>
<evidence type="ECO:0000313" key="5">
    <source>
        <dbReference type="EMBL" id="AYJ01454.1"/>
    </source>
</evidence>
<name>A0A660HMF2_ZIZJU</name>
<feature type="compositionally biased region" description="Polar residues" evidence="1">
    <location>
        <begin position="11"/>
        <end position="27"/>
    </location>
</feature>
<feature type="compositionally biased region" description="Basic residues" evidence="1">
    <location>
        <begin position="1"/>
        <end position="10"/>
    </location>
</feature>
<reference evidence="3 6" key="1">
    <citation type="journal article" date="2018" name="BMC Genomics">
        <title>Comparative genome analysis of jujube witches'-broom Phytoplasma, an obligate pathogen that causes jujube witches'-broom disease.</title>
        <authorList>
            <person name="Wang J."/>
            <person name="Song L."/>
            <person name="Jiao Q."/>
            <person name="Yang S."/>
            <person name="Gao R."/>
            <person name="Lu X."/>
            <person name="Zhou G."/>
        </authorList>
    </citation>
    <scope>NUCLEOTIDE SEQUENCE [LARGE SCALE GENOMIC DNA]</scope>
    <source>
        <strain evidence="3">Jwb-nky</strain>
    </source>
</reference>
<dbReference type="Proteomes" id="UP000272462">
    <property type="component" value="Chromosome"/>
</dbReference>
<evidence type="ECO:0000256" key="2">
    <source>
        <dbReference type="SAM" id="Phobius"/>
    </source>
</evidence>
<evidence type="ECO:0000313" key="6">
    <source>
        <dbReference type="Proteomes" id="UP000272462"/>
    </source>
</evidence>
<keyword evidence="2" id="KW-0812">Transmembrane</keyword>
<accession>A0A660HMF2</accession>